<dbReference type="VEuPathDB" id="TriTrypDB:LPAL13_160020800"/>
<organism evidence="1 2">
    <name type="scientific">Leishmania panamensis</name>
    <dbReference type="NCBI Taxonomy" id="5679"/>
    <lineage>
        <taxon>Eukaryota</taxon>
        <taxon>Discoba</taxon>
        <taxon>Euglenozoa</taxon>
        <taxon>Kinetoplastea</taxon>
        <taxon>Metakinetoplastina</taxon>
        <taxon>Trypanosomatida</taxon>
        <taxon>Trypanosomatidae</taxon>
        <taxon>Leishmaniinae</taxon>
        <taxon>Leishmania</taxon>
        <taxon>Leishmania guyanensis species complex</taxon>
    </lineage>
</organism>
<dbReference type="GeneID" id="22573733"/>
<accession>A0A088RP44</accession>
<evidence type="ECO:0000313" key="1">
    <source>
        <dbReference type="EMBL" id="AIN97029.1"/>
    </source>
</evidence>
<dbReference type="PANTHER" id="PTHR28185:SF1">
    <property type="entry name" value="MITOCHONDRIAL DISTRIBUTION AND MORPHOLOGY PROTEIN 34"/>
    <property type="match status" value="1"/>
</dbReference>
<dbReference type="AlphaFoldDB" id="A0A088RP44"/>
<sequence>MLRWDWPQTWSLENREAIRVALETCIRGAMAKGESKVVRGLVHVELPEIGSTPPQVMLTGIRELSLEHTALMVKVRYDGEFSLKLRGLQVNIDTVGANSTLSSDLNLAMPFYCPLEMTLSDIHVDGVASIEVFQEIADVANSEDASLLSPDFTMDLIGSSRTGGAASLSLLNRVPRSAPSPLLSAVQSSVGRSARTGGYPSSGYGVLLGAGGRRTMRPPAQAQGGHAPVAPLAFTSPNNNSFTTTDASVAGSSGTRSSAGLWAAPSQPRHSLIDLASKRAVVKKRRIKVQLFGDPIKRYKVESNLVAVPGAGKKVEAHIQDILAPLIERLMAEGVTIELSP</sequence>
<name>A0A088RP44_LEIPA</name>
<protein>
    <submittedName>
        <fullName evidence="1">Uncharacterized protein</fullName>
    </submittedName>
</protein>
<dbReference type="OrthoDB" id="17927at2759"/>
<dbReference type="KEGG" id="lpan:LPMP_161540"/>
<reference evidence="1 2" key="1">
    <citation type="journal article" date="2015" name="Sci. Rep.">
        <title>The genome of Leishmania panamensis: insights into genomics of the L. (Viannia) subgenus.</title>
        <authorList>
            <person name="Llanes A."/>
            <person name="Restrepo C.M."/>
            <person name="Vecchio G.D."/>
            <person name="Anguizola F.J."/>
            <person name="Lleonart R."/>
        </authorList>
    </citation>
    <scope>NUCLEOTIDE SEQUENCE [LARGE SCALE GENOMIC DNA]</scope>
    <source>
        <strain evidence="1 2">MHOM/PA/94/PSC-1</strain>
    </source>
</reference>
<gene>
    <name evidence="1" type="ORF">LPMP_161540</name>
</gene>
<keyword evidence="2" id="KW-1185">Reference proteome</keyword>
<dbReference type="PANTHER" id="PTHR28185">
    <property type="entry name" value="MITOCHONDRIAL DISTRIBUTION AND MORPHOLOGY PROTEIN 34"/>
    <property type="match status" value="1"/>
</dbReference>
<dbReference type="VEuPathDB" id="TriTrypDB:LPMP_161540"/>
<dbReference type="RefSeq" id="XP_010697682.1">
    <property type="nucleotide sequence ID" value="XM_010699380.1"/>
</dbReference>
<dbReference type="GO" id="GO:0007005">
    <property type="term" value="P:mitochondrion organization"/>
    <property type="evidence" value="ECO:0007669"/>
    <property type="project" value="InterPro"/>
</dbReference>
<evidence type="ECO:0000313" key="2">
    <source>
        <dbReference type="Proteomes" id="UP000063063"/>
    </source>
</evidence>
<dbReference type="EMBL" id="CP009385">
    <property type="protein sequence ID" value="AIN97029.1"/>
    <property type="molecule type" value="Genomic_DNA"/>
</dbReference>
<dbReference type="GO" id="GO:0032865">
    <property type="term" value="C:ERMES complex"/>
    <property type="evidence" value="ECO:0007669"/>
    <property type="project" value="InterPro"/>
</dbReference>
<proteinExistence type="predicted"/>
<dbReference type="InterPro" id="IPR027536">
    <property type="entry name" value="MDM34"/>
</dbReference>
<dbReference type="Proteomes" id="UP000063063">
    <property type="component" value="Chromosome 16"/>
</dbReference>
<dbReference type="eggNOG" id="ENOG502RYG8">
    <property type="taxonomic scope" value="Eukaryota"/>
</dbReference>